<dbReference type="Gene3D" id="6.10.250.660">
    <property type="match status" value="2"/>
</dbReference>
<dbReference type="EMBL" id="JBHMBS010000016">
    <property type="protein sequence ID" value="MFB9679538.1"/>
    <property type="molecule type" value="Genomic_DNA"/>
</dbReference>
<name>A0ABV5TK92_9ACTN</name>
<evidence type="ECO:0000313" key="11">
    <source>
        <dbReference type="Proteomes" id="UP001589610"/>
    </source>
</evidence>
<evidence type="ECO:0000256" key="4">
    <source>
        <dbReference type="ARBA" id="ARBA00022490"/>
    </source>
</evidence>
<evidence type="ECO:0000256" key="3">
    <source>
        <dbReference type="ARBA" id="ARBA00018787"/>
    </source>
</evidence>
<dbReference type="PANTHER" id="PTHR35794:SF2">
    <property type="entry name" value="CELL DIVISION PROTEIN DIVIVA"/>
    <property type="match status" value="1"/>
</dbReference>
<protein>
    <recommendedName>
        <fullName evidence="3">Cell wall synthesis protein Wag31</fullName>
    </recommendedName>
    <alternativeName>
        <fullName evidence="8">Antigen 84</fullName>
    </alternativeName>
</protein>
<keyword evidence="4" id="KW-0963">Cytoplasm</keyword>
<reference evidence="10 11" key="1">
    <citation type="submission" date="2024-09" db="EMBL/GenBank/DDBJ databases">
        <authorList>
            <person name="Sun Q."/>
            <person name="Mori K."/>
        </authorList>
    </citation>
    <scope>NUCLEOTIDE SEQUENCE [LARGE SCALE GENOMIC DNA]</scope>
    <source>
        <strain evidence="10 11">JCM 3028</strain>
    </source>
</reference>
<evidence type="ECO:0000256" key="6">
    <source>
        <dbReference type="ARBA" id="ARBA00023054"/>
    </source>
</evidence>
<dbReference type="InterPro" id="IPR007793">
    <property type="entry name" value="DivIVA_fam"/>
</dbReference>
<evidence type="ECO:0000256" key="5">
    <source>
        <dbReference type="ARBA" id="ARBA00022618"/>
    </source>
</evidence>
<dbReference type="InterPro" id="IPR019933">
    <property type="entry name" value="DivIVA_domain"/>
</dbReference>
<evidence type="ECO:0000256" key="7">
    <source>
        <dbReference type="ARBA" id="ARBA00023306"/>
    </source>
</evidence>
<feature type="region of interest" description="Disordered" evidence="9">
    <location>
        <begin position="81"/>
        <end position="111"/>
    </location>
</feature>
<keyword evidence="7" id="KW-0131">Cell cycle</keyword>
<evidence type="ECO:0000256" key="2">
    <source>
        <dbReference type="ARBA" id="ARBA00009008"/>
    </source>
</evidence>
<evidence type="ECO:0000313" key="10">
    <source>
        <dbReference type="EMBL" id="MFB9679538.1"/>
    </source>
</evidence>
<organism evidence="10 11">
    <name type="scientific">Streptosporangium vulgare</name>
    <dbReference type="NCBI Taxonomy" id="46190"/>
    <lineage>
        <taxon>Bacteria</taxon>
        <taxon>Bacillati</taxon>
        <taxon>Actinomycetota</taxon>
        <taxon>Actinomycetes</taxon>
        <taxon>Streptosporangiales</taxon>
        <taxon>Streptosporangiaceae</taxon>
        <taxon>Streptosporangium</taxon>
    </lineage>
</organism>
<feature type="compositionally biased region" description="Basic and acidic residues" evidence="9">
    <location>
        <begin position="100"/>
        <end position="111"/>
    </location>
</feature>
<keyword evidence="11" id="KW-1185">Reference proteome</keyword>
<accession>A0ABV5TK92</accession>
<keyword evidence="6" id="KW-0175">Coiled coil</keyword>
<evidence type="ECO:0000256" key="9">
    <source>
        <dbReference type="SAM" id="MobiDB-lite"/>
    </source>
</evidence>
<comment type="subcellular location">
    <subcellularLocation>
        <location evidence="1">Cytoplasm</location>
    </subcellularLocation>
</comment>
<sequence>MNRFPRVLGIRLGYDTDQVDLLVRRIEATLGRGAPEGEPVTADEIRDARFRVRLGGYNEVAVDFALEAFIVAIETRPTGADGRPVVPARRAAPEEPGQGAREKRDDDEDRAARVERVAFRPGRLGMGYDEDEVDAFLDRIVATLRGTTDTPLTPGDVREARFATVMLRPGYAIGEVDEFLEELAGALEPEPHPAGDDTPRDL</sequence>
<keyword evidence="5" id="KW-0132">Cell division</keyword>
<dbReference type="RefSeq" id="WP_344745452.1">
    <property type="nucleotide sequence ID" value="NZ_BAAAWW010000065.1"/>
</dbReference>
<evidence type="ECO:0000256" key="1">
    <source>
        <dbReference type="ARBA" id="ARBA00004496"/>
    </source>
</evidence>
<evidence type="ECO:0000256" key="8">
    <source>
        <dbReference type="ARBA" id="ARBA00031737"/>
    </source>
</evidence>
<gene>
    <name evidence="10" type="ORF">ACFFRH_28990</name>
</gene>
<dbReference type="Proteomes" id="UP001589610">
    <property type="component" value="Unassembled WGS sequence"/>
</dbReference>
<dbReference type="NCBIfam" id="TIGR03544">
    <property type="entry name" value="DivI1A_domain"/>
    <property type="match status" value="3"/>
</dbReference>
<comment type="caution">
    <text evidence="10">The sequence shown here is derived from an EMBL/GenBank/DDBJ whole genome shotgun (WGS) entry which is preliminary data.</text>
</comment>
<comment type="similarity">
    <text evidence="2">Belongs to the DivIVA family.</text>
</comment>
<proteinExistence type="inferred from homology"/>
<dbReference type="PANTHER" id="PTHR35794">
    <property type="entry name" value="CELL DIVISION PROTEIN DIVIVA"/>
    <property type="match status" value="1"/>
</dbReference>